<evidence type="ECO:0000256" key="2">
    <source>
        <dbReference type="ARBA" id="ARBA00022475"/>
    </source>
</evidence>
<dbReference type="InterPro" id="IPR050545">
    <property type="entry name" value="Mycobact_MmpL"/>
</dbReference>
<dbReference type="PROSITE" id="PS50156">
    <property type="entry name" value="SSD"/>
    <property type="match status" value="1"/>
</dbReference>
<dbReference type="InterPro" id="IPR004869">
    <property type="entry name" value="MMPL_dom"/>
</dbReference>
<evidence type="ECO:0000313" key="8">
    <source>
        <dbReference type="EMBL" id="TWD80575.1"/>
    </source>
</evidence>
<dbReference type="Gene3D" id="1.20.1640.10">
    <property type="entry name" value="Multidrug efflux transporter AcrB transmembrane domain"/>
    <property type="match status" value="2"/>
</dbReference>
<feature type="transmembrane region" description="Helical" evidence="6">
    <location>
        <begin position="632"/>
        <end position="654"/>
    </location>
</feature>
<feature type="transmembrane region" description="Helical" evidence="6">
    <location>
        <begin position="244"/>
        <end position="265"/>
    </location>
</feature>
<feature type="transmembrane region" description="Helical" evidence="6">
    <location>
        <begin position="589"/>
        <end position="611"/>
    </location>
</feature>
<feature type="transmembrane region" description="Helical" evidence="6">
    <location>
        <begin position="528"/>
        <end position="547"/>
    </location>
</feature>
<feature type="transmembrane region" description="Helical" evidence="6">
    <location>
        <begin position="559"/>
        <end position="577"/>
    </location>
</feature>
<evidence type="ECO:0000256" key="4">
    <source>
        <dbReference type="ARBA" id="ARBA00022989"/>
    </source>
</evidence>
<reference evidence="8 9" key="1">
    <citation type="submission" date="2019-06" db="EMBL/GenBank/DDBJ databases">
        <title>Sequencing the genomes of 1000 actinobacteria strains.</title>
        <authorList>
            <person name="Klenk H.-P."/>
        </authorList>
    </citation>
    <scope>NUCLEOTIDE SEQUENCE [LARGE SCALE GENOMIC DNA]</scope>
    <source>
        <strain evidence="8 9">DSM 24683</strain>
    </source>
</reference>
<keyword evidence="9" id="KW-1185">Reference proteome</keyword>
<dbReference type="PANTHER" id="PTHR33406">
    <property type="entry name" value="MEMBRANE PROTEIN MJ1562-RELATED"/>
    <property type="match status" value="1"/>
</dbReference>
<keyword evidence="5 6" id="KW-0472">Membrane</keyword>
<gene>
    <name evidence="8" type="ORF">FB561_1657</name>
</gene>
<dbReference type="Pfam" id="PF03176">
    <property type="entry name" value="MMPL"/>
    <property type="match status" value="2"/>
</dbReference>
<dbReference type="SUPFAM" id="SSF82866">
    <property type="entry name" value="Multidrug efflux transporter AcrB transmembrane domain"/>
    <property type="match status" value="2"/>
</dbReference>
<feature type="transmembrane region" description="Helical" evidence="6">
    <location>
        <begin position="192"/>
        <end position="211"/>
    </location>
</feature>
<dbReference type="InterPro" id="IPR000731">
    <property type="entry name" value="SSD"/>
</dbReference>
<dbReference type="PANTHER" id="PTHR33406:SF13">
    <property type="entry name" value="MEMBRANE PROTEIN YDFJ"/>
    <property type="match status" value="1"/>
</dbReference>
<keyword evidence="2" id="KW-1003">Cell membrane</keyword>
<dbReference type="GO" id="GO:0005886">
    <property type="term" value="C:plasma membrane"/>
    <property type="evidence" value="ECO:0007669"/>
    <property type="project" value="UniProtKB-SubCell"/>
</dbReference>
<feature type="transmembrane region" description="Helical" evidence="6">
    <location>
        <begin position="666"/>
        <end position="691"/>
    </location>
</feature>
<keyword evidence="4 6" id="KW-1133">Transmembrane helix</keyword>
<feature type="transmembrane region" description="Helical" evidence="6">
    <location>
        <begin position="286"/>
        <end position="309"/>
    </location>
</feature>
<dbReference type="OrthoDB" id="7051771at2"/>
<keyword evidence="3 6" id="KW-0812">Transmembrane</keyword>
<feature type="domain" description="SSD" evidence="7">
    <location>
        <begin position="215"/>
        <end position="340"/>
    </location>
</feature>
<dbReference type="RefSeq" id="WP_145804666.1">
    <property type="nucleotide sequence ID" value="NZ_VIVK01000001.1"/>
</dbReference>
<dbReference type="EMBL" id="VIVK01000001">
    <property type="protein sequence ID" value="TWD80575.1"/>
    <property type="molecule type" value="Genomic_DNA"/>
</dbReference>
<name>A0A561BNY2_9ACTN</name>
<proteinExistence type="predicted"/>
<feature type="transmembrane region" description="Helical" evidence="6">
    <location>
        <begin position="315"/>
        <end position="341"/>
    </location>
</feature>
<organism evidence="8 9">
    <name type="scientific">Kribbella amoyensis</name>
    <dbReference type="NCBI Taxonomy" id="996641"/>
    <lineage>
        <taxon>Bacteria</taxon>
        <taxon>Bacillati</taxon>
        <taxon>Actinomycetota</taxon>
        <taxon>Actinomycetes</taxon>
        <taxon>Propionibacteriales</taxon>
        <taxon>Kribbellaceae</taxon>
        <taxon>Kribbella</taxon>
    </lineage>
</organism>
<evidence type="ECO:0000256" key="1">
    <source>
        <dbReference type="ARBA" id="ARBA00004651"/>
    </source>
</evidence>
<feature type="transmembrane region" description="Helical" evidence="6">
    <location>
        <begin position="29"/>
        <end position="50"/>
    </location>
</feature>
<dbReference type="AlphaFoldDB" id="A0A561BNY2"/>
<protein>
    <submittedName>
        <fullName evidence="8">RND superfamily putative drug exporter</fullName>
    </submittedName>
</protein>
<evidence type="ECO:0000313" key="9">
    <source>
        <dbReference type="Proteomes" id="UP000318380"/>
    </source>
</evidence>
<evidence type="ECO:0000256" key="3">
    <source>
        <dbReference type="ARBA" id="ARBA00022692"/>
    </source>
</evidence>
<evidence type="ECO:0000259" key="7">
    <source>
        <dbReference type="PROSITE" id="PS50156"/>
    </source>
</evidence>
<evidence type="ECO:0000256" key="5">
    <source>
        <dbReference type="ARBA" id="ARBA00023136"/>
    </source>
</evidence>
<accession>A0A561BNY2</accession>
<feature type="transmembrane region" description="Helical" evidence="6">
    <location>
        <begin position="375"/>
        <end position="394"/>
    </location>
</feature>
<sequence length="728" mass="76509">MTVPTPARQPATTKPGLLHRVSGWAMRHAGLAIVLWVIALAAVTVGSSLVGDTYKNDTSLPGTDSQRVIEVFREHQPQGSTESIQIVLFDETGLAKPATKDRITAMLTELGEQPHVAQVADPFQGRGSVAEDGRTAYATVTLDVAAADMPTEDVRTIIDKAQAIATDGLQVELGGDLVRSAAEGEGGAAEGAGMLAALVILVFLFGSLLAATLPLLTAVFAVGATLGLLVLASHFFTIPDYTAPVMMLVGLGVGIDYALLIFSRYRSELLRDAERRKAAELALDTAGRSVMFAGCTVVIALLGLLALGLGALQGVALGVTLTVLMTMLAAVSLLPALLTLFGKRIERSVRKHAEKARRTPGDGWRKLATLVQKGPWVPLVLGTAALVALCLPALDMRLGFADAGTDAPTQTTRKAYDLLAQGFGPGFNGPLIVVSEGTPAAADALNRQLAKDPGIAAVTPPQLMPDGKVATVMAFPKSAPQDAETSELVQRLRDDTLPALAQQTQATYLVGGATAAADDFASAVSQRLPIFVLVVVGLSALLLLAVFRSVLIPLKAAILNLLSIGASLGVITLVFQQGWFGAQPGPIEAFVPVMIFAIVFGLSMDYEVFLISRIHEEWRRTGDAQAAVREGLANTGSVITAAAAIMIVVFGAFLLSPGRMLQQFGLGLATAVLIDALLIRCVIVPAVLRLLGNHAWWLPSRLDRVLPTIALERDEPAPVDPEKAPVHS</sequence>
<comment type="subcellular location">
    <subcellularLocation>
        <location evidence="1">Cell membrane</location>
        <topology evidence="1">Multi-pass membrane protein</topology>
    </subcellularLocation>
</comment>
<evidence type="ECO:0000256" key="6">
    <source>
        <dbReference type="SAM" id="Phobius"/>
    </source>
</evidence>
<comment type="caution">
    <text evidence="8">The sequence shown here is derived from an EMBL/GenBank/DDBJ whole genome shotgun (WGS) entry which is preliminary data.</text>
</comment>
<dbReference type="Proteomes" id="UP000318380">
    <property type="component" value="Unassembled WGS sequence"/>
</dbReference>
<feature type="transmembrane region" description="Helical" evidence="6">
    <location>
        <begin position="218"/>
        <end position="238"/>
    </location>
</feature>